<evidence type="ECO:0000313" key="1">
    <source>
        <dbReference type="EMBL" id="GFH26473.1"/>
    </source>
</evidence>
<dbReference type="Proteomes" id="UP000485058">
    <property type="component" value="Unassembled WGS sequence"/>
</dbReference>
<accession>A0A699ZUV4</accession>
<name>A0A699ZUV4_HAELA</name>
<reference evidence="1 2" key="1">
    <citation type="submission" date="2020-02" db="EMBL/GenBank/DDBJ databases">
        <title>Draft genome sequence of Haematococcus lacustris strain NIES-144.</title>
        <authorList>
            <person name="Morimoto D."/>
            <person name="Nakagawa S."/>
            <person name="Yoshida T."/>
            <person name="Sawayama S."/>
        </authorList>
    </citation>
    <scope>NUCLEOTIDE SEQUENCE [LARGE SCALE GENOMIC DNA]</scope>
    <source>
        <strain evidence="1 2">NIES-144</strain>
    </source>
</reference>
<proteinExistence type="predicted"/>
<feature type="non-terminal residue" evidence="1">
    <location>
        <position position="1"/>
    </location>
</feature>
<organism evidence="1 2">
    <name type="scientific">Haematococcus lacustris</name>
    <name type="common">Green alga</name>
    <name type="synonym">Haematococcus pluvialis</name>
    <dbReference type="NCBI Taxonomy" id="44745"/>
    <lineage>
        <taxon>Eukaryota</taxon>
        <taxon>Viridiplantae</taxon>
        <taxon>Chlorophyta</taxon>
        <taxon>core chlorophytes</taxon>
        <taxon>Chlorophyceae</taxon>
        <taxon>CS clade</taxon>
        <taxon>Chlamydomonadales</taxon>
        <taxon>Haematococcaceae</taxon>
        <taxon>Haematococcus</taxon>
    </lineage>
</organism>
<protein>
    <submittedName>
        <fullName evidence="1">Uncharacterized protein</fullName>
    </submittedName>
</protein>
<dbReference type="AlphaFoldDB" id="A0A699ZUV4"/>
<evidence type="ECO:0000313" key="2">
    <source>
        <dbReference type="Proteomes" id="UP000485058"/>
    </source>
</evidence>
<dbReference type="EMBL" id="BLLF01003141">
    <property type="protein sequence ID" value="GFH26473.1"/>
    <property type="molecule type" value="Genomic_DNA"/>
</dbReference>
<feature type="non-terminal residue" evidence="1">
    <location>
        <position position="113"/>
    </location>
</feature>
<comment type="caution">
    <text evidence="1">The sequence shown here is derived from an EMBL/GenBank/DDBJ whole genome shotgun (WGS) entry which is preliminary data.</text>
</comment>
<keyword evidence="2" id="KW-1185">Reference proteome</keyword>
<gene>
    <name evidence="1" type="ORF">HaLaN_24629</name>
</gene>
<sequence>MPAETNLAVASSKASEALKRLRKALTELRSNGGVAEAEQQAVSLTAPAAVSSPGYEGSEVVVPGQRSCSDCVLEAEVMQPGYIASASKEQPKQQLEALLAMSLHEKALQLYLQ</sequence>